<evidence type="ECO:0000313" key="15">
    <source>
        <dbReference type="Proteomes" id="UP000327013"/>
    </source>
</evidence>
<comment type="pathway">
    <text evidence="2">Glycan metabolism; pectin degradation; 2-dehydro-3-deoxy-D-gluconate from pectin: step 1/5.</text>
</comment>
<dbReference type="Pfam" id="PF01095">
    <property type="entry name" value="Pectinesterase"/>
    <property type="match status" value="2"/>
</dbReference>
<evidence type="ECO:0000256" key="1">
    <source>
        <dbReference type="ARBA" id="ARBA00004191"/>
    </source>
</evidence>
<comment type="similarity">
    <text evidence="4">In the C-terminal section; belongs to the pectinesterase family.</text>
</comment>
<dbReference type="EMBL" id="CM017321">
    <property type="protein sequence ID" value="KAE7998972.1"/>
    <property type="molecule type" value="Genomic_DNA"/>
</dbReference>
<dbReference type="SUPFAM" id="SSF51126">
    <property type="entry name" value="Pectin lyase-like"/>
    <property type="match status" value="2"/>
</dbReference>
<dbReference type="OrthoDB" id="2019149at2759"/>
<evidence type="ECO:0000256" key="12">
    <source>
        <dbReference type="SAM" id="Phobius"/>
    </source>
</evidence>
<dbReference type="FunFam" id="2.160.20.10:FF:000001">
    <property type="entry name" value="Pectinesterase"/>
    <property type="match status" value="2"/>
</dbReference>
<evidence type="ECO:0000256" key="8">
    <source>
        <dbReference type="ARBA" id="ARBA00023085"/>
    </source>
</evidence>
<keyword evidence="15" id="KW-1185">Reference proteome</keyword>
<evidence type="ECO:0000256" key="10">
    <source>
        <dbReference type="ARBA" id="ARBA00023180"/>
    </source>
</evidence>
<keyword evidence="12" id="KW-0472">Membrane</keyword>
<keyword evidence="9" id="KW-1015">Disulfide bond</keyword>
<name>A0A5N6QI06_9ROSI</name>
<evidence type="ECO:0000313" key="14">
    <source>
        <dbReference type="EMBL" id="KAE7998972.1"/>
    </source>
</evidence>
<dbReference type="UniPathway" id="UPA00545">
    <property type="reaction ID" value="UER00823"/>
</dbReference>
<evidence type="ECO:0000256" key="9">
    <source>
        <dbReference type="ARBA" id="ARBA00023157"/>
    </source>
</evidence>
<feature type="domain" description="Pectinesterase inhibitor" evidence="13">
    <location>
        <begin position="673"/>
        <end position="829"/>
    </location>
</feature>
<dbReference type="GO" id="GO:0004857">
    <property type="term" value="F:enzyme inhibitor activity"/>
    <property type="evidence" value="ECO:0007669"/>
    <property type="project" value="InterPro"/>
</dbReference>
<evidence type="ECO:0000256" key="5">
    <source>
        <dbReference type="ARBA" id="ARBA00013229"/>
    </source>
</evidence>
<dbReference type="GO" id="GO:0042545">
    <property type="term" value="P:cell wall modification"/>
    <property type="evidence" value="ECO:0007669"/>
    <property type="project" value="InterPro"/>
</dbReference>
<dbReference type="FunFam" id="1.20.140.40:FF:000010">
    <property type="entry name" value="Pectinesterase"/>
    <property type="match status" value="2"/>
</dbReference>
<keyword evidence="12" id="KW-0812">Transmembrane</keyword>
<feature type="transmembrane region" description="Helical" evidence="12">
    <location>
        <begin position="631"/>
        <end position="654"/>
    </location>
</feature>
<dbReference type="SUPFAM" id="SSF101148">
    <property type="entry name" value="Plant invertase/pectin methylesterase inhibitor"/>
    <property type="match status" value="2"/>
</dbReference>
<organism evidence="14 15">
    <name type="scientific">Carpinus fangiana</name>
    <dbReference type="NCBI Taxonomy" id="176857"/>
    <lineage>
        <taxon>Eukaryota</taxon>
        <taxon>Viridiplantae</taxon>
        <taxon>Streptophyta</taxon>
        <taxon>Embryophyta</taxon>
        <taxon>Tracheophyta</taxon>
        <taxon>Spermatophyta</taxon>
        <taxon>Magnoliopsida</taxon>
        <taxon>eudicotyledons</taxon>
        <taxon>Gunneridae</taxon>
        <taxon>Pentapetalae</taxon>
        <taxon>rosids</taxon>
        <taxon>fabids</taxon>
        <taxon>Fagales</taxon>
        <taxon>Betulaceae</taxon>
        <taxon>Carpinus</taxon>
    </lineage>
</organism>
<proteinExistence type="inferred from homology"/>
<dbReference type="CDD" id="cd15798">
    <property type="entry name" value="PMEI-like_3"/>
    <property type="match status" value="2"/>
</dbReference>
<sequence length="1183" mass="129018">MTQIKEFLADKMESGKHISVSKKSKKLFLALFATLLIVAAIVGVVAGVNSRKNSGNNQLSAAAHAVLKSSCSSTLYPDLCYSAIANAPGASAKLASQKDVIEASLNLTTEAVEHNYFAVKKLIKTRKNLTKREKTALHDCLETIDETLDELHEAVEDLHLYPNKKSLSLHADDLKTLISSAITNQETCLDGFSHDDADKRVREVLLAGEEHVERMCSNALAMIKNMTDTDIANERKTLNRKLKEDVDVDVDVDGTRWPEWLSAADRRLLQSSSVTPNVVVAADGSGDHKTVSAAVAAAPENSNTRYVIRIKAGVYRENVDVAKKKTNIMFLGDGRASTIITASRNVVDGSTTFNSATVAVVGEGFLARDITFQNAAGPSKHQAVALRVGADLSAFYRCGVLAYQDSLYVHSNRQFYVGCLVAGTVDFIFGNAAAVLQDCDIHARRPNAGQKNMVTAQGRTDPNQNTGIVIHKCRIGATSDLLPVQSSFPTYLGRPWKEYSRTVILQSTISDVIVPAGWYEWDGTFALDTLFYGEYQNTGAGAGTSGRVSWKGFKVITSATEAQAYTPGNFIAGSSWLGSTGFPFSLVLYNDWTKFCRFNQIIMDSIKSFKGYGKVDEIEQQAFRKRTRRRLVILIVSSIVLLTVIIGAVAGILIHKRNSSSPSPNSVPAAELTPAASLKALCSVTQYPTSCLSSISSLDTTNTTDPEVLFKLSLRVAINELSKLAGDLPARLIAGTNDTNLKSALQVCQGLFEDAVDRLNDSISSMEVGQGQKLLTSAKIKDLETWLSASITDQETCLDTLQELNSTLVDDVRTAMENSTEFASNSLAIVAKILGLLSNFNIPIHRRRLLGVGGEFPEWVSPGDRRLLEETNTTAIVTVAKDGSGNYKTITEAVAAVPKKSETRFVIHVKEGNYSENVLLDKSKWNVMMYGDGRTKTIVSGNLNFVDGTPTFNTATFAVAGRGFIAKDMGFYNTAGAAKHQAVAFRSGSDLSVLYRCSFNAFQDTLYAHSNRQFYRECDITGTIDFIFGNAAAVFQSCNIQPRQPMSNQFNTITAQGKKDPNQNTGISIQKSSFSPLGNVTAPTYLGRPWKEYSTTVIMQSEIGPFLNPVGWIEWVSKVEPPSTIFYAEYRNTGEGATVDKRVKWAGYKPTLTVDEAAKFTVDSFIQGSDWLPETEVKFDASL</sequence>
<dbReference type="GO" id="GO:0045490">
    <property type="term" value="P:pectin catabolic process"/>
    <property type="evidence" value="ECO:0007669"/>
    <property type="project" value="UniProtKB-UniPathway"/>
</dbReference>
<evidence type="ECO:0000256" key="4">
    <source>
        <dbReference type="ARBA" id="ARBA00007786"/>
    </source>
</evidence>
<evidence type="ECO:0000256" key="6">
    <source>
        <dbReference type="ARBA" id="ARBA00022512"/>
    </source>
</evidence>
<comment type="subcellular location">
    <subcellularLocation>
        <location evidence="1">Secreted</location>
        <location evidence="1">Cell wall</location>
    </subcellularLocation>
</comment>
<dbReference type="Gene3D" id="2.160.20.10">
    <property type="entry name" value="Single-stranded right-handed beta-helix, Pectin lyase-like"/>
    <property type="match status" value="2"/>
</dbReference>
<keyword evidence="12" id="KW-1133">Transmembrane helix</keyword>
<keyword evidence="8" id="KW-0063">Aspartyl esterase</keyword>
<keyword evidence="6" id="KW-0134">Cell wall</keyword>
<dbReference type="PANTHER" id="PTHR31707">
    <property type="entry name" value="PECTINESTERASE"/>
    <property type="match status" value="1"/>
</dbReference>
<dbReference type="Pfam" id="PF04043">
    <property type="entry name" value="PMEI"/>
    <property type="match status" value="2"/>
</dbReference>
<gene>
    <name evidence="14" type="ORF">FH972_003461</name>
</gene>
<feature type="active site" evidence="11">
    <location>
        <position position="426"/>
    </location>
</feature>
<dbReference type="PROSITE" id="PS00800">
    <property type="entry name" value="PECTINESTERASE_1"/>
    <property type="match status" value="1"/>
</dbReference>
<dbReference type="SMART" id="SM00856">
    <property type="entry name" value="PMEI"/>
    <property type="match status" value="2"/>
</dbReference>
<dbReference type="Proteomes" id="UP000327013">
    <property type="component" value="Chromosome 1"/>
</dbReference>
<dbReference type="AlphaFoldDB" id="A0A5N6QI06"/>
<dbReference type="Gene3D" id="1.20.140.40">
    <property type="entry name" value="Invertase/pectin methylesterase inhibitor family protein"/>
    <property type="match status" value="2"/>
</dbReference>
<evidence type="ECO:0000256" key="2">
    <source>
        <dbReference type="ARBA" id="ARBA00005184"/>
    </source>
</evidence>
<dbReference type="InterPro" id="IPR035513">
    <property type="entry name" value="Invertase/methylesterase_inhib"/>
</dbReference>
<dbReference type="EC" id="3.1.1.11" evidence="5"/>
<dbReference type="InterPro" id="IPR000070">
    <property type="entry name" value="Pectinesterase_cat"/>
</dbReference>
<dbReference type="PROSITE" id="PS00503">
    <property type="entry name" value="PECTINESTERASE_2"/>
    <property type="match status" value="2"/>
</dbReference>
<keyword evidence="10" id="KW-0325">Glycoprotein</keyword>
<reference evidence="14 15" key="1">
    <citation type="submission" date="2019-06" db="EMBL/GenBank/DDBJ databases">
        <title>A chromosomal-level reference genome of Carpinus fangiana (Coryloideae, Betulaceae).</title>
        <authorList>
            <person name="Yang X."/>
            <person name="Wang Z."/>
            <person name="Zhang L."/>
            <person name="Hao G."/>
            <person name="Liu J."/>
            <person name="Yang Y."/>
        </authorList>
    </citation>
    <scope>NUCLEOTIDE SEQUENCE [LARGE SCALE GENOMIC DNA]</scope>
    <source>
        <strain evidence="14">Cfa_2016G</strain>
        <tissue evidence="14">Leaf</tissue>
    </source>
</reference>
<accession>A0A5N6QI06</accession>
<evidence type="ECO:0000256" key="3">
    <source>
        <dbReference type="ARBA" id="ARBA00006027"/>
    </source>
</evidence>
<dbReference type="NCBIfam" id="TIGR01614">
    <property type="entry name" value="PME_inhib"/>
    <property type="match status" value="2"/>
</dbReference>
<dbReference type="InterPro" id="IPR018040">
    <property type="entry name" value="Pectinesterase_Tyr_AS"/>
</dbReference>
<keyword evidence="6" id="KW-0964">Secreted</keyword>
<keyword evidence="7" id="KW-0378">Hydrolase</keyword>
<feature type="active site" evidence="11">
    <location>
        <position position="1025"/>
    </location>
</feature>
<dbReference type="InterPro" id="IPR006501">
    <property type="entry name" value="Pectinesterase_inhib_dom"/>
</dbReference>
<comment type="similarity">
    <text evidence="3">In the N-terminal section; belongs to the PMEI family.</text>
</comment>
<protein>
    <recommendedName>
        <fullName evidence="5">pectinesterase</fullName>
        <ecNumber evidence="5">3.1.1.11</ecNumber>
    </recommendedName>
</protein>
<dbReference type="InterPro" id="IPR012334">
    <property type="entry name" value="Pectin_lyas_fold"/>
</dbReference>
<evidence type="ECO:0000259" key="13">
    <source>
        <dbReference type="SMART" id="SM00856"/>
    </source>
</evidence>
<evidence type="ECO:0000256" key="7">
    <source>
        <dbReference type="ARBA" id="ARBA00022801"/>
    </source>
</evidence>
<feature type="domain" description="Pectinesterase inhibitor" evidence="13">
    <location>
        <begin position="62"/>
        <end position="222"/>
    </location>
</feature>
<evidence type="ECO:0000256" key="11">
    <source>
        <dbReference type="PROSITE-ProRule" id="PRU10040"/>
    </source>
</evidence>
<dbReference type="InterPro" id="IPR011050">
    <property type="entry name" value="Pectin_lyase_fold/virulence"/>
</dbReference>
<dbReference type="InterPro" id="IPR033131">
    <property type="entry name" value="Pectinesterase_Asp_AS"/>
</dbReference>
<dbReference type="GO" id="GO:0030599">
    <property type="term" value="F:pectinesterase activity"/>
    <property type="evidence" value="ECO:0007669"/>
    <property type="project" value="UniProtKB-EC"/>
</dbReference>